<dbReference type="GO" id="GO:0005737">
    <property type="term" value="C:cytoplasm"/>
    <property type="evidence" value="ECO:0007669"/>
    <property type="project" value="TreeGrafter"/>
</dbReference>
<keyword evidence="4 5" id="KW-0663">Pyridoxal phosphate</keyword>
<dbReference type="GO" id="GO:0019346">
    <property type="term" value="P:transsulfuration"/>
    <property type="evidence" value="ECO:0007669"/>
    <property type="project" value="InterPro"/>
</dbReference>
<dbReference type="PANTHER" id="PTHR43797:SF2">
    <property type="entry name" value="HOMOCYSTEINE_CYSTEINE SYNTHASE"/>
    <property type="match status" value="1"/>
</dbReference>
<comment type="similarity">
    <text evidence="2 6">Belongs to the trans-sulfuration enzymes family.</text>
</comment>
<dbReference type="AlphaFoldDB" id="A0A1C3RD24"/>
<comment type="cofactor">
    <cofactor evidence="1 6">
        <name>pyridoxal 5'-phosphate</name>
        <dbReference type="ChEBI" id="CHEBI:597326"/>
    </cofactor>
</comment>
<protein>
    <submittedName>
        <fullName evidence="7">O-acetylhomoserine/O-acetylserine sulfhydrylase</fullName>
    </submittedName>
</protein>
<evidence type="ECO:0000256" key="5">
    <source>
        <dbReference type="PIRSR" id="PIRSR001434-2"/>
    </source>
</evidence>
<dbReference type="Gene3D" id="3.40.640.10">
    <property type="entry name" value="Type I PLP-dependent aspartate aminotransferase-like (Major domain)"/>
    <property type="match status" value="1"/>
</dbReference>
<dbReference type="PIRSF" id="PIRSF001434">
    <property type="entry name" value="CGS"/>
    <property type="match status" value="1"/>
</dbReference>
<dbReference type="InterPro" id="IPR006235">
    <property type="entry name" value="OAc-hSer/O-AcSer_sulfhydrylase"/>
</dbReference>
<evidence type="ECO:0000256" key="3">
    <source>
        <dbReference type="ARBA" id="ARBA00022679"/>
    </source>
</evidence>
<dbReference type="STRING" id="1867952.MTBPR1_10361"/>
<dbReference type="InterPro" id="IPR015421">
    <property type="entry name" value="PyrdxlP-dep_Trfase_major"/>
</dbReference>
<dbReference type="FunFam" id="3.40.640.10:FF:000035">
    <property type="entry name" value="O-succinylhomoserine sulfhydrylase"/>
    <property type="match status" value="1"/>
</dbReference>
<dbReference type="GO" id="GO:0003961">
    <property type="term" value="F:O-acetylhomoserine aminocarboxypropyltransferase activity"/>
    <property type="evidence" value="ECO:0007669"/>
    <property type="project" value="TreeGrafter"/>
</dbReference>
<dbReference type="RefSeq" id="WP_069185825.1">
    <property type="nucleotide sequence ID" value="NZ_FLYE01000001.1"/>
</dbReference>
<evidence type="ECO:0000256" key="2">
    <source>
        <dbReference type="ARBA" id="ARBA00009077"/>
    </source>
</evidence>
<dbReference type="CDD" id="cd00614">
    <property type="entry name" value="CGS_like"/>
    <property type="match status" value="1"/>
</dbReference>
<evidence type="ECO:0000256" key="6">
    <source>
        <dbReference type="RuleBase" id="RU362118"/>
    </source>
</evidence>
<feature type="modified residue" description="N6-(pyridoxal phosphate)lysine" evidence="5">
    <location>
        <position position="208"/>
    </location>
</feature>
<dbReference type="PANTHER" id="PTHR43797">
    <property type="entry name" value="HOMOCYSTEINE/CYSTEINE SYNTHASE"/>
    <property type="match status" value="1"/>
</dbReference>
<evidence type="ECO:0000256" key="4">
    <source>
        <dbReference type="ARBA" id="ARBA00022898"/>
    </source>
</evidence>
<dbReference type="Gene3D" id="3.90.1150.10">
    <property type="entry name" value="Aspartate Aminotransferase, domain 1"/>
    <property type="match status" value="1"/>
</dbReference>
<accession>A0A1C3RD24</accession>
<gene>
    <name evidence="7" type="ORF">MTBPR1_10361</name>
</gene>
<dbReference type="GO" id="GO:0004124">
    <property type="term" value="F:cysteine synthase activity"/>
    <property type="evidence" value="ECO:0007669"/>
    <property type="project" value="TreeGrafter"/>
</dbReference>
<name>A0A1C3RD24_9PROT</name>
<dbReference type="InterPro" id="IPR000277">
    <property type="entry name" value="Cys/Met-Metab_PyrdxlP-dep_enz"/>
</dbReference>
<dbReference type="NCBIfam" id="TIGR01326">
    <property type="entry name" value="OAH_OAS_sulfhy"/>
    <property type="match status" value="1"/>
</dbReference>
<dbReference type="Pfam" id="PF01053">
    <property type="entry name" value="Cys_Met_Meta_PP"/>
    <property type="match status" value="1"/>
</dbReference>
<reference evidence="7 8" key="1">
    <citation type="submission" date="2016-07" db="EMBL/GenBank/DDBJ databases">
        <authorList>
            <person name="Lefevre C.T."/>
        </authorList>
    </citation>
    <scope>NUCLEOTIDE SEQUENCE [LARGE SCALE GENOMIC DNA]</scope>
    <source>
        <strain evidence="7">PR1</strain>
    </source>
</reference>
<dbReference type="SUPFAM" id="SSF53383">
    <property type="entry name" value="PLP-dependent transferases"/>
    <property type="match status" value="1"/>
</dbReference>
<evidence type="ECO:0000256" key="1">
    <source>
        <dbReference type="ARBA" id="ARBA00001933"/>
    </source>
</evidence>
<dbReference type="InterPro" id="IPR015424">
    <property type="entry name" value="PyrdxlP-dep_Trfase"/>
</dbReference>
<proteinExistence type="inferred from homology"/>
<dbReference type="Proteomes" id="UP000231658">
    <property type="component" value="Unassembled WGS sequence"/>
</dbReference>
<dbReference type="InterPro" id="IPR015422">
    <property type="entry name" value="PyrdxlP-dep_Trfase_small"/>
</dbReference>
<dbReference type="GO" id="GO:0030170">
    <property type="term" value="F:pyridoxal phosphate binding"/>
    <property type="evidence" value="ECO:0007669"/>
    <property type="project" value="InterPro"/>
</dbReference>
<sequence length="430" mass="46505">MSDKKLHPETLALHAGYRNDETAKSVAVPIHQTTSYQFDSAEHAANLFALKEFGNIYTRIMNPTTDVLEQRLAALEGGVAALGVASGQAAATFAILNLCQAGDNFVTSTDLYGGTWNLFANTFKQMGIEARFVDPADPETFRAATDDKTRCYFAETLPNPKLNVFPIKEVADIGRELGVPLIVDNTAAPLICRPFDHGAAVVMYSTTKYIGGHGTSIGGVIIDGGNFDWEAGGDRFPTLNQPDPSYHGAVWTEAVKPLGPIAYIIRARVTLLRDIGAAESPFNAWQTIQGLETLPLRMRQHCENADKVVQFLQNHPKVSNVIHPSIQDGEAKRRADAYLDGGYGSLVGFELKDGLDAGRSFIDSLELLYHVANIGDARSLAIHPASTTHSQMSEEEQAKAGVTPGYVRLSIGIEHADDIIADIEQALGKA</sequence>
<keyword evidence="3" id="KW-0808">Transferase</keyword>
<evidence type="ECO:0000313" key="8">
    <source>
        <dbReference type="Proteomes" id="UP000231658"/>
    </source>
</evidence>
<organism evidence="7 8">
    <name type="scientific">Candidatus Terasakiella magnetica</name>
    <dbReference type="NCBI Taxonomy" id="1867952"/>
    <lineage>
        <taxon>Bacteria</taxon>
        <taxon>Pseudomonadati</taxon>
        <taxon>Pseudomonadota</taxon>
        <taxon>Alphaproteobacteria</taxon>
        <taxon>Rhodospirillales</taxon>
        <taxon>Terasakiellaceae</taxon>
        <taxon>Terasakiella</taxon>
    </lineage>
</organism>
<dbReference type="GO" id="GO:0006535">
    <property type="term" value="P:cysteine biosynthetic process from serine"/>
    <property type="evidence" value="ECO:0007669"/>
    <property type="project" value="TreeGrafter"/>
</dbReference>
<evidence type="ECO:0000313" key="7">
    <source>
        <dbReference type="EMBL" id="SCA55114.1"/>
    </source>
</evidence>
<dbReference type="OrthoDB" id="9805807at2"/>
<dbReference type="GO" id="GO:0071269">
    <property type="term" value="P:L-homocysteine biosynthetic process"/>
    <property type="evidence" value="ECO:0007669"/>
    <property type="project" value="TreeGrafter"/>
</dbReference>
<dbReference type="EMBL" id="FLYE01000001">
    <property type="protein sequence ID" value="SCA55114.1"/>
    <property type="molecule type" value="Genomic_DNA"/>
</dbReference>
<keyword evidence="8" id="KW-1185">Reference proteome</keyword>